<evidence type="ECO:0000313" key="4">
    <source>
        <dbReference type="Proteomes" id="UP001144323"/>
    </source>
</evidence>
<dbReference type="EMBL" id="BSEC01000001">
    <property type="protein sequence ID" value="GLI94302.1"/>
    <property type="molecule type" value="Genomic_DNA"/>
</dbReference>
<protein>
    <submittedName>
        <fullName evidence="3">Uncharacterized protein</fullName>
    </submittedName>
</protein>
<feature type="coiled-coil region" evidence="1">
    <location>
        <begin position="327"/>
        <end position="354"/>
    </location>
</feature>
<comment type="caution">
    <text evidence="3">The sequence shown here is derived from an EMBL/GenBank/DDBJ whole genome shotgun (WGS) entry which is preliminary data.</text>
</comment>
<feature type="coiled-coil region" evidence="1">
    <location>
        <begin position="130"/>
        <end position="157"/>
    </location>
</feature>
<evidence type="ECO:0000313" key="3">
    <source>
        <dbReference type="EMBL" id="GLI94302.1"/>
    </source>
</evidence>
<sequence length="384" mass="41238">MDLTKFSNFLPEAAGFRPPAGPRASADAAPGTAPAIGGNAPAASGGNNPPAVAAPSYMPFYQGDPLARLPGPARDFLRNLESDVDAASAAIGALLDRLNETLLSKQSAGNRLRALESRFGNRLDEGDPSLIDARAKLAEAADEYDRVRAEVDRRSEAVKPLRELHANLRAYCERDLIHAPSIEAASAVVSVPALKPNERWIDIIDRARQKVEKLRADAMAIEDAPIHSTEAKARAAAQIEELAARGRPNVLALLEGGRAFEWPSRYKLGDISFDAAGKPVGTAGHGRWEPDPIALLCWSHKNAILSGVLDEIDRQADDASALTDDQRTKKRRQVAEALLQAERLEEALVLAAAKEGVAIARRSDIDPRAVLGLSDSCPAPRRDF</sequence>
<evidence type="ECO:0000256" key="1">
    <source>
        <dbReference type="SAM" id="Coils"/>
    </source>
</evidence>
<dbReference type="AlphaFoldDB" id="A0A9W6GWC6"/>
<feature type="coiled-coil region" evidence="1">
    <location>
        <begin position="197"/>
        <end position="224"/>
    </location>
</feature>
<accession>A0A9W6GWC6</accession>
<keyword evidence="1" id="KW-0175">Coiled coil</keyword>
<reference evidence="3" key="1">
    <citation type="journal article" date="2023" name="Int. J. Syst. Evol. Microbiol.">
        <title>Methylocystis iwaonis sp. nov., a type II methane-oxidizing bacterium from surface soil of a rice paddy field in Japan, and emended description of the genus Methylocystis (ex Whittenbury et al. 1970) Bowman et al. 1993.</title>
        <authorList>
            <person name="Kaise H."/>
            <person name="Sawadogo J.B."/>
            <person name="Alam M.S."/>
            <person name="Ueno C."/>
            <person name="Dianou D."/>
            <person name="Shinjo R."/>
            <person name="Asakawa S."/>
        </authorList>
    </citation>
    <scope>NUCLEOTIDE SEQUENCE</scope>
    <source>
        <strain evidence="3">LMG27198</strain>
    </source>
</reference>
<dbReference type="RefSeq" id="WP_281804306.1">
    <property type="nucleotide sequence ID" value="NZ_BSEC01000001.1"/>
</dbReference>
<feature type="region of interest" description="Disordered" evidence="2">
    <location>
        <begin position="12"/>
        <end position="47"/>
    </location>
</feature>
<dbReference type="Proteomes" id="UP001144323">
    <property type="component" value="Unassembled WGS sequence"/>
</dbReference>
<name>A0A9W6GWC6_9HYPH</name>
<evidence type="ECO:0000256" key="2">
    <source>
        <dbReference type="SAM" id="MobiDB-lite"/>
    </source>
</evidence>
<keyword evidence="4" id="KW-1185">Reference proteome</keyword>
<organism evidence="3 4">
    <name type="scientific">Methylocystis echinoides</name>
    <dbReference type="NCBI Taxonomy" id="29468"/>
    <lineage>
        <taxon>Bacteria</taxon>
        <taxon>Pseudomonadati</taxon>
        <taxon>Pseudomonadota</taxon>
        <taxon>Alphaproteobacteria</taxon>
        <taxon>Hyphomicrobiales</taxon>
        <taxon>Methylocystaceae</taxon>
        <taxon>Methylocystis</taxon>
    </lineage>
</organism>
<proteinExistence type="predicted"/>
<gene>
    <name evidence="3" type="ORF">LMG27198_32940</name>
</gene>